<dbReference type="WBParaSite" id="ACAC_0001256901-mRNA-1">
    <property type="protein sequence ID" value="ACAC_0001256901-mRNA-1"/>
    <property type="gene ID" value="ACAC_0001256901"/>
</dbReference>
<keyword evidence="1" id="KW-0812">Transmembrane</keyword>
<dbReference type="AlphaFoldDB" id="A0A158PCI1"/>
<accession>A0A158PCI1</accession>
<sequence length="271" mass="29178">MVSAKEVRAITTGKEGVQVRGEVPYIEICKDPCMHAVLLLAIGGLAAFYIFTYFGPTFMNKVMGVHVANTGFLTALPQALGIALKFILGPIFDISTFISERTRLLIFAFLTQGVTAFCLFVISQNPCKVLTQVAYCAACAFNGSNLVAAMKCAQIVARQHMHFVLVCVTIGGCAAAFVVPAIVAIVCPHNTIEEWSTLFLGTSVFLVMSTIPYTFLATNEPAPWTKATLSSTSNISRTSHSRNVVAKSRAAIFPSDSTKTEHNRDANVDVA</sequence>
<dbReference type="PANTHER" id="PTHR45757:SF11">
    <property type="entry name" value="MAJOR FACILITATOR SUPERFAMILY (MFS) PROFILE DOMAIN-CONTAINING PROTEIN"/>
    <property type="match status" value="1"/>
</dbReference>
<dbReference type="STRING" id="6313.A0A158PCI1"/>
<dbReference type="GO" id="GO:0016020">
    <property type="term" value="C:membrane"/>
    <property type="evidence" value="ECO:0007669"/>
    <property type="project" value="TreeGrafter"/>
</dbReference>
<dbReference type="Proteomes" id="UP000035642">
    <property type="component" value="Unassembled WGS sequence"/>
</dbReference>
<proteinExistence type="predicted"/>
<evidence type="ECO:0000313" key="2">
    <source>
        <dbReference type="Proteomes" id="UP000035642"/>
    </source>
</evidence>
<evidence type="ECO:0000313" key="3">
    <source>
        <dbReference type="WBParaSite" id="ACAC_0001256901-mRNA-1"/>
    </source>
</evidence>
<feature type="transmembrane region" description="Helical" evidence="1">
    <location>
        <begin position="162"/>
        <end position="186"/>
    </location>
</feature>
<dbReference type="PANTHER" id="PTHR45757">
    <property type="entry name" value="PROTEIN CBG23364-RELATED"/>
    <property type="match status" value="1"/>
</dbReference>
<keyword evidence="1" id="KW-1133">Transmembrane helix</keyword>
<dbReference type="Gene3D" id="1.20.1250.20">
    <property type="entry name" value="MFS general substrate transporter like domains"/>
    <property type="match status" value="1"/>
</dbReference>
<feature type="transmembrane region" description="Helical" evidence="1">
    <location>
        <begin position="104"/>
        <end position="123"/>
    </location>
</feature>
<protein>
    <submittedName>
        <fullName evidence="3">MFS domain-containing protein</fullName>
    </submittedName>
</protein>
<keyword evidence="2" id="KW-1185">Reference proteome</keyword>
<dbReference type="InterPro" id="IPR036259">
    <property type="entry name" value="MFS_trans_sf"/>
</dbReference>
<name>A0A158PCI1_ANGCA</name>
<feature type="transmembrane region" description="Helical" evidence="1">
    <location>
        <begin position="198"/>
        <end position="216"/>
    </location>
</feature>
<feature type="transmembrane region" description="Helical" evidence="1">
    <location>
        <begin position="129"/>
        <end position="150"/>
    </location>
</feature>
<organism evidence="2 3">
    <name type="scientific">Angiostrongylus cantonensis</name>
    <name type="common">Rat lungworm</name>
    <dbReference type="NCBI Taxonomy" id="6313"/>
    <lineage>
        <taxon>Eukaryota</taxon>
        <taxon>Metazoa</taxon>
        <taxon>Ecdysozoa</taxon>
        <taxon>Nematoda</taxon>
        <taxon>Chromadorea</taxon>
        <taxon>Rhabditida</taxon>
        <taxon>Rhabditina</taxon>
        <taxon>Rhabditomorpha</taxon>
        <taxon>Strongyloidea</taxon>
        <taxon>Metastrongylidae</taxon>
        <taxon>Angiostrongylus</taxon>
    </lineage>
</organism>
<reference evidence="3" key="2">
    <citation type="submission" date="2016-04" db="UniProtKB">
        <authorList>
            <consortium name="WormBaseParasite"/>
        </authorList>
    </citation>
    <scope>IDENTIFICATION</scope>
</reference>
<evidence type="ECO:0000256" key="1">
    <source>
        <dbReference type="SAM" id="Phobius"/>
    </source>
</evidence>
<feature type="transmembrane region" description="Helical" evidence="1">
    <location>
        <begin position="36"/>
        <end position="55"/>
    </location>
</feature>
<reference evidence="2" key="1">
    <citation type="submission" date="2012-09" db="EMBL/GenBank/DDBJ databases">
        <authorList>
            <person name="Martin A.A."/>
        </authorList>
    </citation>
    <scope>NUCLEOTIDE SEQUENCE</scope>
</reference>
<dbReference type="SUPFAM" id="SSF103473">
    <property type="entry name" value="MFS general substrate transporter"/>
    <property type="match status" value="1"/>
</dbReference>
<keyword evidence="1" id="KW-0472">Membrane</keyword>
<feature type="transmembrane region" description="Helical" evidence="1">
    <location>
        <begin position="75"/>
        <end position="92"/>
    </location>
</feature>